<accession>A0A6B0UBE1</accession>
<proteinExistence type="predicted"/>
<name>A0A6B0UBE1_IXORI</name>
<evidence type="ECO:0000313" key="1">
    <source>
        <dbReference type="EMBL" id="MXU85965.1"/>
    </source>
</evidence>
<sequence>MLLFLAYFICFFSGTCKTFANTLLFCVETVLIPGIYVLFFPRVITNRHLRNDVGFQEISGAESNPLPKHNCSVKKKQKNSRNVFVGYT</sequence>
<dbReference type="AlphaFoldDB" id="A0A6B0UBE1"/>
<dbReference type="EMBL" id="GIFC01003882">
    <property type="protein sequence ID" value="MXU85965.1"/>
    <property type="molecule type" value="Transcribed_RNA"/>
</dbReference>
<reference evidence="1" key="1">
    <citation type="submission" date="2019-12" db="EMBL/GenBank/DDBJ databases">
        <title>An insight into the sialome of adult female Ixodes ricinus ticks feeding for 6 days.</title>
        <authorList>
            <person name="Perner J."/>
            <person name="Ribeiro J.M.C."/>
        </authorList>
    </citation>
    <scope>NUCLEOTIDE SEQUENCE</scope>
    <source>
        <strain evidence="1">Semi-engorged</strain>
        <tissue evidence="1">Salivary glands</tissue>
    </source>
</reference>
<protein>
    <submittedName>
        <fullName evidence="1">Uncharacterized protein</fullName>
    </submittedName>
</protein>
<organism evidence="1">
    <name type="scientific">Ixodes ricinus</name>
    <name type="common">Common tick</name>
    <name type="synonym">Acarus ricinus</name>
    <dbReference type="NCBI Taxonomy" id="34613"/>
    <lineage>
        <taxon>Eukaryota</taxon>
        <taxon>Metazoa</taxon>
        <taxon>Ecdysozoa</taxon>
        <taxon>Arthropoda</taxon>
        <taxon>Chelicerata</taxon>
        <taxon>Arachnida</taxon>
        <taxon>Acari</taxon>
        <taxon>Parasitiformes</taxon>
        <taxon>Ixodida</taxon>
        <taxon>Ixodoidea</taxon>
        <taxon>Ixodidae</taxon>
        <taxon>Ixodinae</taxon>
        <taxon>Ixodes</taxon>
    </lineage>
</organism>